<accession>A0A8X6GTE0</accession>
<gene>
    <name evidence="2" type="ORF">TNCT_335301</name>
</gene>
<comment type="caution">
    <text evidence="2">The sequence shown here is derived from an EMBL/GenBank/DDBJ whole genome shotgun (WGS) entry which is preliminary data.</text>
</comment>
<dbReference type="EMBL" id="BMAO01011410">
    <property type="protein sequence ID" value="GFQ73419.1"/>
    <property type="molecule type" value="Genomic_DNA"/>
</dbReference>
<dbReference type="AlphaFoldDB" id="A0A8X6GTE0"/>
<name>A0A8X6GTE0_TRICU</name>
<dbReference type="Proteomes" id="UP000887116">
    <property type="component" value="Unassembled WGS sequence"/>
</dbReference>
<proteinExistence type="predicted"/>
<evidence type="ECO:0000313" key="3">
    <source>
        <dbReference type="Proteomes" id="UP000887116"/>
    </source>
</evidence>
<evidence type="ECO:0000313" key="2">
    <source>
        <dbReference type="EMBL" id="GFQ73419.1"/>
    </source>
</evidence>
<sequence>MGLSAVFSLMQIRRYFEISTPSEPSTSKHEGAQTEPQNESLPPEQTEGIYSNFSIISPHNKSIQQGGPGRISPFLSYAPVYRFSRDLDPYAITTALVIKGIQYLLAIKVGKTFWKILEMTSNGHFKKDVVGIS</sequence>
<feature type="region of interest" description="Disordered" evidence="1">
    <location>
        <begin position="20"/>
        <end position="45"/>
    </location>
</feature>
<protein>
    <submittedName>
        <fullName evidence="2">Uncharacterized protein</fullName>
    </submittedName>
</protein>
<reference evidence="2" key="1">
    <citation type="submission" date="2020-07" db="EMBL/GenBank/DDBJ databases">
        <title>Multicomponent nature underlies the extraordinary mechanical properties of spider dragline silk.</title>
        <authorList>
            <person name="Kono N."/>
            <person name="Nakamura H."/>
            <person name="Mori M."/>
            <person name="Yoshida Y."/>
            <person name="Ohtoshi R."/>
            <person name="Malay A.D."/>
            <person name="Moran D.A.P."/>
            <person name="Tomita M."/>
            <person name="Numata K."/>
            <person name="Arakawa K."/>
        </authorList>
    </citation>
    <scope>NUCLEOTIDE SEQUENCE</scope>
</reference>
<evidence type="ECO:0000256" key="1">
    <source>
        <dbReference type="SAM" id="MobiDB-lite"/>
    </source>
</evidence>
<organism evidence="2 3">
    <name type="scientific">Trichonephila clavata</name>
    <name type="common">Joro spider</name>
    <name type="synonym">Nephila clavata</name>
    <dbReference type="NCBI Taxonomy" id="2740835"/>
    <lineage>
        <taxon>Eukaryota</taxon>
        <taxon>Metazoa</taxon>
        <taxon>Ecdysozoa</taxon>
        <taxon>Arthropoda</taxon>
        <taxon>Chelicerata</taxon>
        <taxon>Arachnida</taxon>
        <taxon>Araneae</taxon>
        <taxon>Araneomorphae</taxon>
        <taxon>Entelegynae</taxon>
        <taxon>Araneoidea</taxon>
        <taxon>Nephilidae</taxon>
        <taxon>Trichonephila</taxon>
    </lineage>
</organism>
<keyword evidence="3" id="KW-1185">Reference proteome</keyword>